<dbReference type="RefSeq" id="WP_013008312.1">
    <property type="nucleotide sequence ID" value="NC_013939.1"/>
</dbReference>
<dbReference type="PANTHER" id="PTHR43537:SF24">
    <property type="entry name" value="GLUCONATE OPERON TRANSCRIPTIONAL REPRESSOR"/>
    <property type="match status" value="1"/>
</dbReference>
<reference evidence="5 6" key="1">
    <citation type="journal article" date="2010" name="DNA Res.">
        <title>Bacterial lifestyle in a deep-sea hydrothermal vent chimney revealed by the genome sequence of the thermophilic bacterium Deferribacter desulfuricans SSM1.</title>
        <authorList>
            <person name="Takaki Y."/>
            <person name="Shimamura S."/>
            <person name="Nakagawa S."/>
            <person name="Fukuhara Y."/>
            <person name="Horikawa H."/>
            <person name="Ankai A."/>
            <person name="Harada T."/>
            <person name="Hosoyama A."/>
            <person name="Oguchi A."/>
            <person name="Fukui S."/>
            <person name="Fujita N."/>
            <person name="Takami H."/>
            <person name="Takai K."/>
        </authorList>
    </citation>
    <scope>NUCLEOTIDE SEQUENCE [LARGE SCALE GENOMIC DNA]</scope>
    <source>
        <strain evidence="6">DSM 14783 / JCM 11476 / NBRC 101012 / SSM1</strain>
    </source>
</reference>
<sequence>MEDILETKPLREKIADRIRADIIKGVYKDGERLIEPKLAENLGISRTPVREALRQLENEGFIEIIPRKGAVVKRMTLDDVDNLYMIKANLEGLAARQAIKYISDNDIKEMERLNERFLLLAKRDEDVVEEYLKYNVDFHNVFIQLSKNDKLIEILEGLSKNFQRIKGMLISKSERALKAYNEHLEIIKAFQSRDPNKAEMKVRWHIENSWQYIKERMLSDGN</sequence>
<dbReference type="InterPro" id="IPR008920">
    <property type="entry name" value="TF_FadR/GntR_C"/>
</dbReference>
<dbReference type="HOGENOM" id="CLU_017584_5_1_0"/>
<dbReference type="CDD" id="cd07377">
    <property type="entry name" value="WHTH_GntR"/>
    <property type="match status" value="1"/>
</dbReference>
<dbReference type="STRING" id="639282.DEFDS_1608"/>
<feature type="domain" description="HTH gntR-type" evidence="4">
    <location>
        <begin position="8"/>
        <end position="75"/>
    </location>
</feature>
<proteinExistence type="predicted"/>
<evidence type="ECO:0000313" key="6">
    <source>
        <dbReference type="Proteomes" id="UP000001520"/>
    </source>
</evidence>
<dbReference type="PANTHER" id="PTHR43537">
    <property type="entry name" value="TRANSCRIPTIONAL REGULATOR, GNTR FAMILY"/>
    <property type="match status" value="1"/>
</dbReference>
<evidence type="ECO:0000256" key="2">
    <source>
        <dbReference type="ARBA" id="ARBA00023125"/>
    </source>
</evidence>
<evidence type="ECO:0000313" key="5">
    <source>
        <dbReference type="EMBL" id="BAI81066.1"/>
    </source>
</evidence>
<accession>D3P8M6</accession>
<dbReference type="OrthoDB" id="9781630at2"/>
<dbReference type="Gene3D" id="1.10.10.10">
    <property type="entry name" value="Winged helix-like DNA-binding domain superfamily/Winged helix DNA-binding domain"/>
    <property type="match status" value="1"/>
</dbReference>
<evidence type="ECO:0000259" key="4">
    <source>
        <dbReference type="PROSITE" id="PS50949"/>
    </source>
</evidence>
<dbReference type="GO" id="GO:0043565">
    <property type="term" value="F:sequence-specific DNA binding"/>
    <property type="evidence" value="ECO:0007669"/>
    <property type="project" value="InterPro"/>
</dbReference>
<keyword evidence="3" id="KW-0804">Transcription</keyword>
<dbReference type="PROSITE" id="PS50949">
    <property type="entry name" value="HTH_GNTR"/>
    <property type="match status" value="1"/>
</dbReference>
<dbReference type="Gene3D" id="1.20.120.530">
    <property type="entry name" value="GntR ligand-binding domain-like"/>
    <property type="match status" value="1"/>
</dbReference>
<evidence type="ECO:0000256" key="1">
    <source>
        <dbReference type="ARBA" id="ARBA00023015"/>
    </source>
</evidence>
<dbReference type="PRINTS" id="PR00033">
    <property type="entry name" value="HTHASNC"/>
</dbReference>
<dbReference type="SUPFAM" id="SSF46785">
    <property type="entry name" value="Winged helix' DNA-binding domain"/>
    <property type="match status" value="1"/>
</dbReference>
<dbReference type="InterPro" id="IPR000524">
    <property type="entry name" value="Tscrpt_reg_HTH_GntR"/>
</dbReference>
<name>D3P8M6_DEFDS</name>
<dbReference type="PRINTS" id="PR00035">
    <property type="entry name" value="HTHGNTR"/>
</dbReference>
<dbReference type="InterPro" id="IPR036390">
    <property type="entry name" value="WH_DNA-bd_sf"/>
</dbReference>
<dbReference type="SMART" id="SM00345">
    <property type="entry name" value="HTH_GNTR"/>
    <property type="match status" value="1"/>
</dbReference>
<dbReference type="EMBL" id="AP011529">
    <property type="protein sequence ID" value="BAI81066.1"/>
    <property type="molecule type" value="Genomic_DNA"/>
</dbReference>
<dbReference type="Pfam" id="PF07729">
    <property type="entry name" value="FCD"/>
    <property type="match status" value="1"/>
</dbReference>
<gene>
    <name evidence="5" type="ordered locus">DEFDS_1608</name>
</gene>
<evidence type="ECO:0000256" key="3">
    <source>
        <dbReference type="ARBA" id="ARBA00023163"/>
    </source>
</evidence>
<dbReference type="Proteomes" id="UP000001520">
    <property type="component" value="Chromosome"/>
</dbReference>
<dbReference type="InterPro" id="IPR036388">
    <property type="entry name" value="WH-like_DNA-bd_sf"/>
</dbReference>
<keyword evidence="2" id="KW-0238">DNA-binding</keyword>
<dbReference type="AlphaFoldDB" id="D3P8M6"/>
<organism evidence="5 6">
    <name type="scientific">Deferribacter desulfuricans (strain DSM 14783 / JCM 11476 / NBRC 101012 / SSM1)</name>
    <dbReference type="NCBI Taxonomy" id="639282"/>
    <lineage>
        <taxon>Bacteria</taxon>
        <taxon>Pseudomonadati</taxon>
        <taxon>Deferribacterota</taxon>
        <taxon>Deferribacteres</taxon>
        <taxon>Deferribacterales</taxon>
        <taxon>Deferribacteraceae</taxon>
        <taxon>Deferribacter</taxon>
    </lineage>
</organism>
<dbReference type="GO" id="GO:0003700">
    <property type="term" value="F:DNA-binding transcription factor activity"/>
    <property type="evidence" value="ECO:0007669"/>
    <property type="project" value="InterPro"/>
</dbReference>
<keyword evidence="1" id="KW-0805">Transcription regulation</keyword>
<dbReference type="InterPro" id="IPR011711">
    <property type="entry name" value="GntR_C"/>
</dbReference>
<keyword evidence="6" id="KW-1185">Reference proteome</keyword>
<dbReference type="Pfam" id="PF00392">
    <property type="entry name" value="GntR"/>
    <property type="match status" value="1"/>
</dbReference>
<protein>
    <submittedName>
        <fullName evidence="5">Transcriptional regulator, GntR family</fullName>
    </submittedName>
</protein>
<dbReference type="SUPFAM" id="SSF48008">
    <property type="entry name" value="GntR ligand-binding domain-like"/>
    <property type="match status" value="1"/>
</dbReference>
<dbReference type="SMART" id="SM00895">
    <property type="entry name" value="FCD"/>
    <property type="match status" value="1"/>
</dbReference>
<dbReference type="eggNOG" id="COG1802">
    <property type="taxonomic scope" value="Bacteria"/>
</dbReference>
<dbReference type="InterPro" id="IPR000485">
    <property type="entry name" value="AsnC-type_HTH_dom"/>
</dbReference>
<dbReference type="KEGG" id="ddf:DEFDS_1608"/>